<dbReference type="Pfam" id="PF14397">
    <property type="entry name" value="ATPgrasp_ST"/>
    <property type="match status" value="1"/>
</dbReference>
<dbReference type="RefSeq" id="WP_289725590.1">
    <property type="nucleotide sequence ID" value="NZ_JAUDUY010000006.1"/>
</dbReference>
<evidence type="ECO:0000313" key="2">
    <source>
        <dbReference type="EMBL" id="MDM9632225.1"/>
    </source>
</evidence>
<dbReference type="EMBL" id="JAUDUY010000006">
    <property type="protein sequence ID" value="MDM9632225.1"/>
    <property type="molecule type" value="Genomic_DNA"/>
</dbReference>
<name>A0ABT7WH29_9FLAO</name>
<protein>
    <submittedName>
        <fullName evidence="2">Sugar-transfer associated ATP-grasp domain-containing protein</fullName>
    </submittedName>
</protein>
<keyword evidence="3" id="KW-1185">Reference proteome</keyword>
<organism evidence="2 3">
    <name type="scientific">Robiginitalea aurantiaca</name>
    <dbReference type="NCBI Taxonomy" id="3056915"/>
    <lineage>
        <taxon>Bacteria</taxon>
        <taxon>Pseudomonadati</taxon>
        <taxon>Bacteroidota</taxon>
        <taxon>Flavobacteriia</taxon>
        <taxon>Flavobacteriales</taxon>
        <taxon>Flavobacteriaceae</taxon>
        <taxon>Robiginitalea</taxon>
    </lineage>
</organism>
<accession>A0ABT7WH29</accession>
<evidence type="ECO:0000313" key="3">
    <source>
        <dbReference type="Proteomes" id="UP001174839"/>
    </source>
</evidence>
<reference evidence="2" key="1">
    <citation type="submission" date="2023-06" db="EMBL/GenBank/DDBJ databases">
        <title>Robiginitalea aurantiacus sp. nov. and Algoriphagus sediminis sp. nov., isolated from coastal sediment.</title>
        <authorList>
            <person name="Zhou Z.Y."/>
            <person name="An J."/>
            <person name="Jia Y.W."/>
            <person name="Du Z.J."/>
        </authorList>
    </citation>
    <scope>NUCLEOTIDE SEQUENCE</scope>
    <source>
        <strain evidence="2">M39</strain>
    </source>
</reference>
<comment type="caution">
    <text evidence="2">The sequence shown here is derived from an EMBL/GenBank/DDBJ whole genome shotgun (WGS) entry which is preliminary data.</text>
</comment>
<sequence>MLREIRHLWHSKKEIPYYYFKYLYRNDVKNINDYLGTKEANRLHQNPQLHRSEITTIINNKLAFSLYAQKHGLKTARLYGYHFNHKYFFNETLKSVNTEQSLHHFFQNLFNTYQTTSVFVKPLADFGGKGCFILRSEDLKNQLYKKKEALLTENHLFYEVIKQHPRINEIHSHCVNTLRIVSYITPTGNIEFISTFMRFGIDNSPVDNGSAGGIFVYVDEDKGTLKEMGIKKMSFGGEKLTHHPNSNFKFDGFEIPYFKETYDLITTYLQYLPDRIIGWDVAITTDGPVIIEANDCPNLHSSDVMSSGGLLRNESFRELVTQINSEYFNPT</sequence>
<dbReference type="Proteomes" id="UP001174839">
    <property type="component" value="Unassembled WGS sequence"/>
</dbReference>
<gene>
    <name evidence="2" type="ORF">QU605_12130</name>
</gene>
<dbReference type="SUPFAM" id="SSF56059">
    <property type="entry name" value="Glutathione synthetase ATP-binding domain-like"/>
    <property type="match status" value="1"/>
</dbReference>
<proteinExistence type="predicted"/>
<evidence type="ECO:0000259" key="1">
    <source>
        <dbReference type="Pfam" id="PF14397"/>
    </source>
</evidence>
<feature type="domain" description="Alpha-L-glutamate ligase-related protein ATP-grasp" evidence="1">
    <location>
        <begin position="48"/>
        <end position="312"/>
    </location>
</feature>
<dbReference type="InterPro" id="IPR039523">
    <property type="entry name" value="RimK-rel_E_lig_ATP-grasp"/>
</dbReference>